<organism evidence="2 3">
    <name type="scientific">Streptomyces niveus</name>
    <name type="common">Streptomyces spheroides</name>
    <dbReference type="NCBI Taxonomy" id="193462"/>
    <lineage>
        <taxon>Bacteria</taxon>
        <taxon>Bacillati</taxon>
        <taxon>Actinomycetota</taxon>
        <taxon>Actinomycetes</taxon>
        <taxon>Kitasatosporales</taxon>
        <taxon>Streptomycetaceae</taxon>
        <taxon>Streptomyces</taxon>
    </lineage>
</organism>
<dbReference type="RefSeq" id="WP_329078158.1">
    <property type="nucleotide sequence ID" value="NZ_CP109389.1"/>
</dbReference>
<protein>
    <submittedName>
        <fullName evidence="2">Uncharacterized protein</fullName>
    </submittedName>
</protein>
<name>A0ABZ2A7S3_STRNV</name>
<gene>
    <name evidence="2" type="ORF">OG442_24880</name>
</gene>
<dbReference type="Proteomes" id="UP001432209">
    <property type="component" value="Chromosome"/>
</dbReference>
<sequence length="187" mass="20059">MDFEIHEQPQPPGTARELVDQLGVEAARAFLPPAEQRAFDQANPYSRIERANDRLADAADELTNFDADVAQAITDRGYNAQQAQLVYQTTAPDRQQLAVALQTAQQTATNRLASYENNLVGHIRDNGLTQTVAARSGQYSTSMSTAGAASLSPGNSRGGGRDQGGSGSSRRNPLGQSSGNRQRGRRS</sequence>
<reference evidence="2" key="1">
    <citation type="submission" date="2022-10" db="EMBL/GenBank/DDBJ databases">
        <title>The complete genomes of actinobacterial strains from the NBC collection.</title>
        <authorList>
            <person name="Joergensen T.S."/>
            <person name="Alvarez Arevalo M."/>
            <person name="Sterndorff E.B."/>
            <person name="Faurdal D."/>
            <person name="Vuksanovic O."/>
            <person name="Mourched A.-S."/>
            <person name="Charusanti P."/>
            <person name="Shaw S."/>
            <person name="Blin K."/>
            <person name="Weber T."/>
        </authorList>
    </citation>
    <scope>NUCLEOTIDE SEQUENCE</scope>
    <source>
        <strain evidence="2">NBC_01432</strain>
    </source>
</reference>
<dbReference type="EMBL" id="CP109495">
    <property type="protein sequence ID" value="WUX54524.1"/>
    <property type="molecule type" value="Genomic_DNA"/>
</dbReference>
<accession>A0ABZ2A7S3</accession>
<evidence type="ECO:0000313" key="3">
    <source>
        <dbReference type="Proteomes" id="UP001432209"/>
    </source>
</evidence>
<evidence type="ECO:0000256" key="1">
    <source>
        <dbReference type="SAM" id="MobiDB-lite"/>
    </source>
</evidence>
<keyword evidence="3" id="KW-1185">Reference proteome</keyword>
<feature type="compositionally biased region" description="Gly residues" evidence="1">
    <location>
        <begin position="156"/>
        <end position="167"/>
    </location>
</feature>
<proteinExistence type="predicted"/>
<evidence type="ECO:0000313" key="2">
    <source>
        <dbReference type="EMBL" id="WUX54524.1"/>
    </source>
</evidence>
<feature type="region of interest" description="Disordered" evidence="1">
    <location>
        <begin position="139"/>
        <end position="187"/>
    </location>
</feature>
<feature type="compositionally biased region" description="Low complexity" evidence="1">
    <location>
        <begin position="168"/>
        <end position="181"/>
    </location>
</feature>